<accession>A0ABS7VTM8</accession>
<protein>
    <submittedName>
        <fullName evidence="2">Helix-turn-helix domain-containing protein</fullName>
    </submittedName>
</protein>
<dbReference type="EMBL" id="JAIRBM010000024">
    <property type="protein sequence ID" value="MBZ6078926.1"/>
    <property type="molecule type" value="Genomic_DNA"/>
</dbReference>
<comment type="caution">
    <text evidence="2">The sequence shown here is derived from an EMBL/GenBank/DDBJ whole genome shotgun (WGS) entry which is preliminary data.</text>
</comment>
<dbReference type="SUPFAM" id="SSF46785">
    <property type="entry name" value="Winged helix' DNA-binding domain"/>
    <property type="match status" value="1"/>
</dbReference>
<evidence type="ECO:0000313" key="2">
    <source>
        <dbReference type="EMBL" id="MBZ6078926.1"/>
    </source>
</evidence>
<dbReference type="Gene3D" id="1.10.10.10">
    <property type="entry name" value="Winged helix-like DNA-binding domain superfamily/Winged helix DNA-binding domain"/>
    <property type="match status" value="1"/>
</dbReference>
<keyword evidence="3" id="KW-1185">Reference proteome</keyword>
<feature type="compositionally biased region" description="Low complexity" evidence="1">
    <location>
        <begin position="134"/>
        <end position="143"/>
    </location>
</feature>
<evidence type="ECO:0000313" key="3">
    <source>
        <dbReference type="Proteomes" id="UP000704176"/>
    </source>
</evidence>
<organism evidence="2 3">
    <name type="scientific">Microvirga puerhi</name>
    <dbReference type="NCBI Taxonomy" id="2876078"/>
    <lineage>
        <taxon>Bacteria</taxon>
        <taxon>Pseudomonadati</taxon>
        <taxon>Pseudomonadota</taxon>
        <taxon>Alphaproteobacteria</taxon>
        <taxon>Hyphomicrobiales</taxon>
        <taxon>Methylobacteriaceae</taxon>
        <taxon>Microvirga</taxon>
    </lineage>
</organism>
<sequence>MSFQAMTWALNQKTGSPARKAILMSIANYADENGYCWPGRETIAEESEQSVDSVDRHLKALEEMGFIKRTPRPPRADGGEQSKLIRLMFDQAKMTSDLKANRSPADTEVASENEGMSPPPQIAAPPSRKLRSSPPQVAAPPAADCGPNLLLEPIKDSSPLTPQGALGGDSISDLKNSDEAFHRFRSAWPSDPTNNWQNIRTIFDKLKEPDRLAAADTADRYVRYCQNINRKLQAPKNWLRDRGWVGFQEMDQKTIQASERAKERVWVLEDTPEWEAWAKFYRDHGKVPRQATDLRSQPGGRGWYFPSRLPDENTEI</sequence>
<dbReference type="RefSeq" id="WP_224315678.1">
    <property type="nucleotide sequence ID" value="NZ_JAIRBM010000024.1"/>
</dbReference>
<feature type="region of interest" description="Disordered" evidence="1">
    <location>
        <begin position="95"/>
        <end position="171"/>
    </location>
</feature>
<gene>
    <name evidence="2" type="ORF">K9B37_21955</name>
</gene>
<proteinExistence type="predicted"/>
<dbReference type="InterPro" id="IPR036388">
    <property type="entry name" value="WH-like_DNA-bd_sf"/>
</dbReference>
<evidence type="ECO:0000256" key="1">
    <source>
        <dbReference type="SAM" id="MobiDB-lite"/>
    </source>
</evidence>
<dbReference type="Pfam" id="PF13730">
    <property type="entry name" value="HTH_36"/>
    <property type="match status" value="1"/>
</dbReference>
<reference evidence="2 3" key="1">
    <citation type="submission" date="2021-09" db="EMBL/GenBank/DDBJ databases">
        <title>The complete genome sequence of a new microorganism.</title>
        <authorList>
            <person name="Zi Z."/>
        </authorList>
    </citation>
    <scope>NUCLEOTIDE SEQUENCE [LARGE SCALE GENOMIC DNA]</scope>
    <source>
        <strain evidence="2 3">WGZ8</strain>
    </source>
</reference>
<dbReference type="InterPro" id="IPR036390">
    <property type="entry name" value="WH_DNA-bd_sf"/>
</dbReference>
<dbReference type="Proteomes" id="UP000704176">
    <property type="component" value="Unassembled WGS sequence"/>
</dbReference>
<name>A0ABS7VTM8_9HYPH</name>